<dbReference type="EMBL" id="KV784353">
    <property type="protein sequence ID" value="OEU23140.1"/>
    <property type="molecule type" value="Genomic_DNA"/>
</dbReference>
<proteinExistence type="predicted"/>
<reference evidence="2 3" key="1">
    <citation type="submission" date="2016-09" db="EMBL/GenBank/DDBJ databases">
        <title>Extensive genetic diversity and differential bi-allelic expression allows diatom success in the polar Southern Ocean.</title>
        <authorList>
            <consortium name="DOE Joint Genome Institute"/>
            <person name="Mock T."/>
            <person name="Otillar R.P."/>
            <person name="Strauss J."/>
            <person name="Dupont C."/>
            <person name="Frickenhaus S."/>
            <person name="Maumus F."/>
            <person name="Mcmullan M."/>
            <person name="Sanges R."/>
            <person name="Schmutz J."/>
            <person name="Toseland A."/>
            <person name="Valas R."/>
            <person name="Veluchamy A."/>
            <person name="Ward B.J."/>
            <person name="Allen A."/>
            <person name="Barry K."/>
            <person name="Falciatore A."/>
            <person name="Ferrante M."/>
            <person name="Fortunato A.E."/>
            <person name="Gloeckner G."/>
            <person name="Gruber A."/>
            <person name="Hipkin R."/>
            <person name="Janech M."/>
            <person name="Kroth P."/>
            <person name="Leese F."/>
            <person name="Lindquist E."/>
            <person name="Lyon B.R."/>
            <person name="Martin J."/>
            <person name="Mayer C."/>
            <person name="Parker M."/>
            <person name="Quesneville H."/>
            <person name="Raymond J."/>
            <person name="Uhlig C."/>
            <person name="Valentin K.U."/>
            <person name="Worden A.Z."/>
            <person name="Armbrust E.V."/>
            <person name="Bowler C."/>
            <person name="Green B."/>
            <person name="Moulton V."/>
            <person name="Van Oosterhout C."/>
            <person name="Grigoriev I."/>
        </authorList>
    </citation>
    <scope>NUCLEOTIDE SEQUENCE [LARGE SCALE GENOMIC DNA]</scope>
    <source>
        <strain evidence="2 3">CCMP1102</strain>
    </source>
</reference>
<evidence type="ECO:0000256" key="1">
    <source>
        <dbReference type="SAM" id="SignalP"/>
    </source>
</evidence>
<gene>
    <name evidence="2" type="ORF">FRACYDRAFT_233307</name>
</gene>
<accession>A0A1E7FYB9</accession>
<dbReference type="AlphaFoldDB" id="A0A1E7FYB9"/>
<evidence type="ECO:0000313" key="2">
    <source>
        <dbReference type="EMBL" id="OEU23140.1"/>
    </source>
</evidence>
<keyword evidence="3" id="KW-1185">Reference proteome</keyword>
<name>A0A1E7FYB9_9STRA</name>
<feature type="chain" id="PRO_5009193664" evidence="1">
    <location>
        <begin position="19"/>
        <end position="109"/>
    </location>
</feature>
<sequence>MISLRPSLVFLFVWIIESLFLSSYTTDDVIDILRDDGPRKDPNYVQKIEEWFKPLDVCESLGVFLEGAVILAFDKYSTPTHWASRHLGVQSIDLLLFIGEWDWTNLRLG</sequence>
<dbReference type="Proteomes" id="UP000095751">
    <property type="component" value="Unassembled WGS sequence"/>
</dbReference>
<keyword evidence="1" id="KW-0732">Signal</keyword>
<feature type="signal peptide" evidence="1">
    <location>
        <begin position="1"/>
        <end position="18"/>
    </location>
</feature>
<protein>
    <submittedName>
        <fullName evidence="2">Uncharacterized protein</fullName>
    </submittedName>
</protein>
<dbReference type="KEGG" id="fcy:FRACYDRAFT_233307"/>
<dbReference type="InParanoid" id="A0A1E7FYB9"/>
<organism evidence="2 3">
    <name type="scientific">Fragilariopsis cylindrus CCMP1102</name>
    <dbReference type="NCBI Taxonomy" id="635003"/>
    <lineage>
        <taxon>Eukaryota</taxon>
        <taxon>Sar</taxon>
        <taxon>Stramenopiles</taxon>
        <taxon>Ochrophyta</taxon>
        <taxon>Bacillariophyta</taxon>
        <taxon>Bacillariophyceae</taxon>
        <taxon>Bacillariophycidae</taxon>
        <taxon>Bacillariales</taxon>
        <taxon>Bacillariaceae</taxon>
        <taxon>Fragilariopsis</taxon>
    </lineage>
</organism>
<evidence type="ECO:0000313" key="3">
    <source>
        <dbReference type="Proteomes" id="UP000095751"/>
    </source>
</evidence>